<keyword evidence="5" id="KW-0479">Metal-binding</keyword>
<sequence length="275" mass="30397">MEPSKFKTPSNEILRKRMDDIPDNILKECPVCHQAFFASKAGVLNVCPNCGYGFRITAKKRATITFDAFDEIDSELTVPSRYQDPKYLSKIEKSKKVTGINESVLTGIAEIKDVKFAAGIMDPFFVMGSLGSMTGEKMARLFKRATKDSLPVVMFTASGGARMQEGIMSLMQMAKVSSAVSEHAKAGLLYIVVLCDPTTGGVTASFAMDGDIILAEPHALVGFAGRRVIEQTIRQKPPVDFQRAETVLEHGFIDAIVERHNMKRTLYQLIKLHEQ</sequence>
<dbReference type="HAMAP" id="MF_01395">
    <property type="entry name" value="AcetylCoA_CT_beta"/>
    <property type="match status" value="1"/>
</dbReference>
<dbReference type="GO" id="GO:0009317">
    <property type="term" value="C:acetyl-CoA carboxylase complex"/>
    <property type="evidence" value="ECO:0007669"/>
    <property type="project" value="InterPro"/>
</dbReference>
<dbReference type="InterPro" id="IPR011762">
    <property type="entry name" value="COA_CT_N"/>
</dbReference>
<dbReference type="InterPro" id="IPR000438">
    <property type="entry name" value="Acetyl_CoA_COase_Trfase_b_su"/>
</dbReference>
<dbReference type="PANTHER" id="PTHR42995:SF5">
    <property type="entry name" value="ACETYL-COENZYME A CARBOXYLASE CARBOXYL TRANSFERASE SUBUNIT BETA, CHLOROPLASTIC"/>
    <property type="match status" value="1"/>
</dbReference>
<feature type="binding site" evidence="5">
    <location>
        <position position="50"/>
    </location>
    <ligand>
        <name>Zn(2+)</name>
        <dbReference type="ChEBI" id="CHEBI:29105"/>
    </ligand>
</feature>
<evidence type="ECO:0000256" key="3">
    <source>
        <dbReference type="ARBA" id="ARBA00022771"/>
    </source>
</evidence>
<dbReference type="EMBL" id="CP018906">
    <property type="protein sequence ID" value="AQW21656.1"/>
    <property type="molecule type" value="Genomic_DNA"/>
</dbReference>
<keyword evidence="5" id="KW-0963">Cytoplasm</keyword>
<comment type="similarity">
    <text evidence="5">Belongs to the AccD/PCCB family.</text>
</comment>
<keyword evidence="5" id="KW-0275">Fatty acid biosynthesis</keyword>
<proteinExistence type="inferred from homology"/>
<dbReference type="GO" id="GO:0005524">
    <property type="term" value="F:ATP binding"/>
    <property type="evidence" value="ECO:0007669"/>
    <property type="project" value="UniProtKB-KW"/>
</dbReference>
<comment type="function">
    <text evidence="5">Component of the acetyl coenzyme A carboxylase (ACC) complex. Biotin carboxylase (BC) catalyzes the carboxylation of biotin on its carrier protein (BCCP) and then the CO(2) group is transferred by the transcarboxylase to acetyl-CoA to form malonyl-CoA.</text>
</comment>
<dbReference type="UniPathway" id="UPA00655">
    <property type="reaction ID" value="UER00711"/>
</dbReference>
<keyword evidence="4 5" id="KW-0443">Lipid metabolism</keyword>
<dbReference type="GO" id="GO:0016743">
    <property type="term" value="F:carboxyl- or carbamoyltransferase activity"/>
    <property type="evidence" value="ECO:0007669"/>
    <property type="project" value="UniProtKB-UniRule"/>
</dbReference>
<dbReference type="PANTHER" id="PTHR42995">
    <property type="entry name" value="ACETYL-COENZYME A CARBOXYLASE CARBOXYL TRANSFERASE SUBUNIT BETA, CHLOROPLASTIC"/>
    <property type="match status" value="1"/>
</dbReference>
<feature type="domain" description="CoA carboxyltransferase N-terminal" evidence="6">
    <location>
        <begin position="25"/>
        <end position="275"/>
    </location>
</feature>
<dbReference type="SUPFAM" id="SSF52096">
    <property type="entry name" value="ClpP/crotonase"/>
    <property type="match status" value="1"/>
</dbReference>
<organism evidence="7 8">
    <name type="scientific">Lentilactobacillus curieae</name>
    <dbReference type="NCBI Taxonomy" id="1138822"/>
    <lineage>
        <taxon>Bacteria</taxon>
        <taxon>Bacillati</taxon>
        <taxon>Bacillota</taxon>
        <taxon>Bacilli</taxon>
        <taxon>Lactobacillales</taxon>
        <taxon>Lactobacillaceae</taxon>
        <taxon>Lentilactobacillus</taxon>
    </lineage>
</organism>
<evidence type="ECO:0000259" key="6">
    <source>
        <dbReference type="PROSITE" id="PS50980"/>
    </source>
</evidence>
<comment type="caution">
    <text evidence="5">Lacks conserved residue(s) required for the propagation of feature annotation.</text>
</comment>
<dbReference type="Proteomes" id="UP000030361">
    <property type="component" value="Chromosome"/>
</dbReference>
<keyword evidence="5" id="KW-0276">Fatty acid metabolism</keyword>
<dbReference type="RefSeq" id="WP_035168263.1">
    <property type="nucleotide sequence ID" value="NZ_CP018906.1"/>
</dbReference>
<feature type="binding site" evidence="5">
    <location>
        <position position="29"/>
    </location>
    <ligand>
        <name>Zn(2+)</name>
        <dbReference type="ChEBI" id="CHEBI:29105"/>
    </ligand>
</feature>
<dbReference type="InterPro" id="IPR029045">
    <property type="entry name" value="ClpP/crotonase-like_dom_sf"/>
</dbReference>
<reference evidence="7 8" key="1">
    <citation type="journal article" date="2015" name="Genome Announc.">
        <title>Genome Sequence of Lactobacillus curieae CCTCC M 2011381T, a Novel Producer of Gamma-aminobutyric Acid.</title>
        <authorList>
            <person name="Wang Y."/>
            <person name="Wang Y."/>
            <person name="Lang C."/>
            <person name="Wei D."/>
            <person name="Xu P."/>
            <person name="Xie J."/>
        </authorList>
    </citation>
    <scope>NUCLEOTIDE SEQUENCE [LARGE SCALE GENOMIC DNA]</scope>
    <source>
        <strain evidence="7 8">CCTCC M 2011381</strain>
    </source>
</reference>
<keyword evidence="5" id="KW-0067">ATP-binding</keyword>
<keyword evidence="5" id="KW-0547">Nucleotide-binding</keyword>
<evidence type="ECO:0000313" key="8">
    <source>
        <dbReference type="Proteomes" id="UP000030361"/>
    </source>
</evidence>
<dbReference type="PROSITE" id="PS50980">
    <property type="entry name" value="COA_CT_NTER"/>
    <property type="match status" value="1"/>
</dbReference>
<feature type="binding site" evidence="5">
    <location>
        <position position="47"/>
    </location>
    <ligand>
        <name>Zn(2+)</name>
        <dbReference type="ChEBI" id="CHEBI:29105"/>
    </ligand>
</feature>
<name>A0A1S6QJ81_9LACO</name>
<dbReference type="GO" id="GO:0008270">
    <property type="term" value="F:zinc ion binding"/>
    <property type="evidence" value="ECO:0007669"/>
    <property type="project" value="UniProtKB-UniRule"/>
</dbReference>
<comment type="subunit">
    <text evidence="5">Acetyl-CoA carboxylase is a heterohexamer composed of biotin carboxyl carrier protein (AccB), biotin carboxylase (AccC) and two subunits each of ACCase subunit alpha (AccA) and ACCase subunit beta (AccD).</text>
</comment>
<dbReference type="GO" id="GO:2001295">
    <property type="term" value="P:malonyl-CoA biosynthetic process"/>
    <property type="evidence" value="ECO:0007669"/>
    <property type="project" value="UniProtKB-UniRule"/>
</dbReference>
<dbReference type="Pfam" id="PF01039">
    <property type="entry name" value="Carboxyl_trans"/>
    <property type="match status" value="1"/>
</dbReference>
<comment type="subcellular location">
    <subcellularLocation>
        <location evidence="5">Cytoplasm</location>
    </subcellularLocation>
</comment>
<keyword evidence="8" id="KW-1185">Reference proteome</keyword>
<gene>
    <name evidence="5" type="primary">accD</name>
    <name evidence="7" type="ORF">PL11_006810</name>
</gene>
<dbReference type="PRINTS" id="PR01070">
    <property type="entry name" value="ACCCTRFRASEB"/>
</dbReference>
<comment type="cofactor">
    <cofactor evidence="5">
        <name>Zn(2+)</name>
        <dbReference type="ChEBI" id="CHEBI:29105"/>
    </cofactor>
    <text evidence="5">Binds 1 zinc ion per subunit.</text>
</comment>
<keyword evidence="5" id="KW-0862">Zinc</keyword>
<dbReference type="Gene3D" id="3.90.226.10">
    <property type="entry name" value="2-enoyl-CoA Hydratase, Chain A, domain 1"/>
    <property type="match status" value="1"/>
</dbReference>
<dbReference type="GO" id="GO:0006633">
    <property type="term" value="P:fatty acid biosynthetic process"/>
    <property type="evidence" value="ECO:0007669"/>
    <property type="project" value="UniProtKB-KW"/>
</dbReference>
<comment type="catalytic activity">
    <reaction evidence="5">
        <text>N(6)-carboxybiotinyl-L-lysyl-[protein] + acetyl-CoA = N(6)-biotinyl-L-lysyl-[protein] + malonyl-CoA</text>
        <dbReference type="Rhea" id="RHEA:54728"/>
        <dbReference type="Rhea" id="RHEA-COMP:10505"/>
        <dbReference type="Rhea" id="RHEA-COMP:10506"/>
        <dbReference type="ChEBI" id="CHEBI:57288"/>
        <dbReference type="ChEBI" id="CHEBI:57384"/>
        <dbReference type="ChEBI" id="CHEBI:83144"/>
        <dbReference type="ChEBI" id="CHEBI:83145"/>
        <dbReference type="EC" id="2.1.3.15"/>
    </reaction>
</comment>
<evidence type="ECO:0000256" key="2">
    <source>
        <dbReference type="ARBA" id="ARBA00022679"/>
    </source>
</evidence>
<dbReference type="OrthoDB" id="9772975at2"/>
<dbReference type="eggNOG" id="COG0777">
    <property type="taxonomic scope" value="Bacteria"/>
</dbReference>
<dbReference type="InterPro" id="IPR034733">
    <property type="entry name" value="AcCoA_carboxyl_beta"/>
</dbReference>
<evidence type="ECO:0000256" key="5">
    <source>
        <dbReference type="HAMAP-Rule" id="MF_01395"/>
    </source>
</evidence>
<accession>A0A1S6QJ81</accession>
<dbReference type="GO" id="GO:0003989">
    <property type="term" value="F:acetyl-CoA carboxylase activity"/>
    <property type="evidence" value="ECO:0007669"/>
    <property type="project" value="InterPro"/>
</dbReference>
<evidence type="ECO:0000256" key="4">
    <source>
        <dbReference type="ARBA" id="ARBA00023098"/>
    </source>
</evidence>
<evidence type="ECO:0000313" key="7">
    <source>
        <dbReference type="EMBL" id="AQW21656.1"/>
    </source>
</evidence>
<dbReference type="KEGG" id="lcu:PL11_006810"/>
<keyword evidence="1 5" id="KW-0444">Lipid biosynthesis</keyword>
<feature type="binding site" evidence="5">
    <location>
        <position position="32"/>
    </location>
    <ligand>
        <name>Zn(2+)</name>
        <dbReference type="ChEBI" id="CHEBI:29105"/>
    </ligand>
</feature>
<evidence type="ECO:0000256" key="1">
    <source>
        <dbReference type="ARBA" id="ARBA00022516"/>
    </source>
</evidence>
<dbReference type="EC" id="2.1.3.15" evidence="5"/>
<dbReference type="AlphaFoldDB" id="A0A1S6QJ81"/>
<keyword evidence="2 5" id="KW-0808">Transferase</keyword>
<comment type="pathway">
    <text evidence="5">Lipid metabolism; malonyl-CoA biosynthesis; malonyl-CoA from acetyl-CoA: step 1/1.</text>
</comment>
<keyword evidence="3 5" id="KW-0863">Zinc-finger</keyword>
<protein>
    <recommendedName>
        <fullName evidence="5">Acetyl-coenzyme A carboxylase carboxyl transferase subunit beta</fullName>
        <shortName evidence="5">ACCase subunit beta</shortName>
        <shortName evidence="5">Acetyl-CoA carboxylase carboxyltransferase subunit beta</shortName>
        <ecNumber evidence="5">2.1.3.15</ecNumber>
    </recommendedName>
</protein>